<evidence type="ECO:0000256" key="1">
    <source>
        <dbReference type="SAM" id="Phobius"/>
    </source>
</evidence>
<reference evidence="2 3" key="1">
    <citation type="journal article" date="2019" name="Int. J. Syst. Evol. Microbiol.">
        <title>The Global Catalogue of Microorganisms (GCM) 10K type strain sequencing project: providing services to taxonomists for standard genome sequencing and annotation.</title>
        <authorList>
            <consortium name="The Broad Institute Genomics Platform"/>
            <consortium name="The Broad Institute Genome Sequencing Center for Infectious Disease"/>
            <person name="Wu L."/>
            <person name="Ma J."/>
        </authorList>
    </citation>
    <scope>NUCLEOTIDE SEQUENCE [LARGE SCALE GENOMIC DNA]</scope>
    <source>
        <strain evidence="2 3">JCM 10425</strain>
    </source>
</reference>
<evidence type="ECO:0000313" key="2">
    <source>
        <dbReference type="EMBL" id="GAA0253188.1"/>
    </source>
</evidence>
<organism evidence="2 3">
    <name type="scientific">Cryptosporangium japonicum</name>
    <dbReference type="NCBI Taxonomy" id="80872"/>
    <lineage>
        <taxon>Bacteria</taxon>
        <taxon>Bacillati</taxon>
        <taxon>Actinomycetota</taxon>
        <taxon>Actinomycetes</taxon>
        <taxon>Cryptosporangiales</taxon>
        <taxon>Cryptosporangiaceae</taxon>
        <taxon>Cryptosporangium</taxon>
    </lineage>
</organism>
<comment type="caution">
    <text evidence="2">The sequence shown here is derived from an EMBL/GenBank/DDBJ whole genome shotgun (WGS) entry which is preliminary data.</text>
</comment>
<sequence length="184" mass="19381">MTEAYLDELRGRVRSDRRAVTAPLLTFGALVVAHVLIAAAVSAATESAMAAHLTALVYWPLAGALGLLALWRYARHVAARDGVGEGPRSYRPITIGYLVSVPLLALLFVPVLFVGVFAPLVWPAAVLYAIAVKQHTTELRTVAKVLAFTGCLGALAALSGNPWLFSGVELAGGLALLGRGLARR</sequence>
<protein>
    <recommendedName>
        <fullName evidence="4">Yip1 domain-containing protein</fullName>
    </recommendedName>
</protein>
<dbReference type="RefSeq" id="WP_344650658.1">
    <property type="nucleotide sequence ID" value="NZ_BAAAGX010000016.1"/>
</dbReference>
<evidence type="ECO:0000313" key="3">
    <source>
        <dbReference type="Proteomes" id="UP001500967"/>
    </source>
</evidence>
<feature type="transmembrane region" description="Helical" evidence="1">
    <location>
        <begin position="95"/>
        <end position="118"/>
    </location>
</feature>
<feature type="transmembrane region" description="Helical" evidence="1">
    <location>
        <begin position="56"/>
        <end position="74"/>
    </location>
</feature>
<proteinExistence type="predicted"/>
<dbReference type="EMBL" id="BAAAGX010000016">
    <property type="protein sequence ID" value="GAA0253188.1"/>
    <property type="molecule type" value="Genomic_DNA"/>
</dbReference>
<keyword evidence="1" id="KW-0472">Membrane</keyword>
<name>A0ABN0UK40_9ACTN</name>
<dbReference type="Proteomes" id="UP001500967">
    <property type="component" value="Unassembled WGS sequence"/>
</dbReference>
<gene>
    <name evidence="2" type="ORF">GCM10009539_42980</name>
</gene>
<evidence type="ECO:0008006" key="4">
    <source>
        <dbReference type="Google" id="ProtNLM"/>
    </source>
</evidence>
<accession>A0ABN0UK40</accession>
<keyword evidence="3" id="KW-1185">Reference proteome</keyword>
<feature type="transmembrane region" description="Helical" evidence="1">
    <location>
        <begin position="20"/>
        <end position="44"/>
    </location>
</feature>
<keyword evidence="1" id="KW-0812">Transmembrane</keyword>
<keyword evidence="1" id="KW-1133">Transmembrane helix</keyword>